<dbReference type="SUPFAM" id="SSF46689">
    <property type="entry name" value="Homeodomain-like"/>
    <property type="match status" value="2"/>
</dbReference>
<comment type="caution">
    <text evidence="4">The sequence shown here is derived from an EMBL/GenBank/DDBJ whole genome shotgun (WGS) entry which is preliminary data.</text>
</comment>
<reference evidence="4 5" key="1">
    <citation type="journal article" date="2021" name="Elife">
        <title>Chloroplast acquisition without the gene transfer in kleptoplastic sea slugs, Plakobranchus ocellatus.</title>
        <authorList>
            <person name="Maeda T."/>
            <person name="Takahashi S."/>
            <person name="Yoshida T."/>
            <person name="Shimamura S."/>
            <person name="Takaki Y."/>
            <person name="Nagai Y."/>
            <person name="Toyoda A."/>
            <person name="Suzuki Y."/>
            <person name="Arimoto A."/>
            <person name="Ishii H."/>
            <person name="Satoh N."/>
            <person name="Nishiyama T."/>
            <person name="Hasebe M."/>
            <person name="Maruyama T."/>
            <person name="Minagawa J."/>
            <person name="Obokata J."/>
            <person name="Shigenobu S."/>
        </authorList>
    </citation>
    <scope>NUCLEOTIDE SEQUENCE [LARGE SCALE GENOMIC DNA]</scope>
</reference>
<name>A0AAV4EJG7_9GAST</name>
<evidence type="ECO:0000259" key="3">
    <source>
        <dbReference type="PROSITE" id="PS51253"/>
    </source>
</evidence>
<dbReference type="InterPro" id="IPR006600">
    <property type="entry name" value="HTH_CenpB_DNA-bd_dom"/>
</dbReference>
<dbReference type="EMBL" id="BMAT01010806">
    <property type="protein sequence ID" value="GFR60964.1"/>
    <property type="molecule type" value="Genomic_DNA"/>
</dbReference>
<protein>
    <submittedName>
        <fullName evidence="4">Tigger transposable element-derived protein 3-like</fullName>
    </submittedName>
</protein>
<dbReference type="InterPro" id="IPR009057">
    <property type="entry name" value="Homeodomain-like_sf"/>
</dbReference>
<dbReference type="SMART" id="SM00674">
    <property type="entry name" value="CENPB"/>
    <property type="match status" value="1"/>
</dbReference>
<dbReference type="GO" id="GO:0003677">
    <property type="term" value="F:DNA binding"/>
    <property type="evidence" value="ECO:0007669"/>
    <property type="project" value="UniProtKB-KW"/>
</dbReference>
<dbReference type="Proteomes" id="UP000762676">
    <property type="component" value="Unassembled WGS sequence"/>
</dbReference>
<dbReference type="GO" id="GO:0005634">
    <property type="term" value="C:nucleus"/>
    <property type="evidence" value="ECO:0007669"/>
    <property type="project" value="TreeGrafter"/>
</dbReference>
<organism evidence="4 5">
    <name type="scientific">Elysia marginata</name>
    <dbReference type="NCBI Taxonomy" id="1093978"/>
    <lineage>
        <taxon>Eukaryota</taxon>
        <taxon>Metazoa</taxon>
        <taxon>Spiralia</taxon>
        <taxon>Lophotrochozoa</taxon>
        <taxon>Mollusca</taxon>
        <taxon>Gastropoda</taxon>
        <taxon>Heterobranchia</taxon>
        <taxon>Euthyneura</taxon>
        <taxon>Panpulmonata</taxon>
        <taxon>Sacoglossa</taxon>
        <taxon>Placobranchoidea</taxon>
        <taxon>Plakobranchidae</taxon>
        <taxon>Elysia</taxon>
    </lineage>
</organism>
<accession>A0AAV4EJG7</accession>
<evidence type="ECO:0000313" key="4">
    <source>
        <dbReference type="EMBL" id="GFR60964.1"/>
    </source>
</evidence>
<dbReference type="Pfam" id="PF03184">
    <property type="entry name" value="DDE_1"/>
    <property type="match status" value="1"/>
</dbReference>
<dbReference type="PANTHER" id="PTHR19303">
    <property type="entry name" value="TRANSPOSON"/>
    <property type="match status" value="1"/>
</dbReference>
<dbReference type="Gene3D" id="1.10.10.60">
    <property type="entry name" value="Homeodomain-like"/>
    <property type="match status" value="2"/>
</dbReference>
<gene>
    <name evidence="4" type="ORF">ElyMa_005418800</name>
</gene>
<keyword evidence="1" id="KW-0238">DNA-binding</keyword>
<evidence type="ECO:0000256" key="2">
    <source>
        <dbReference type="SAM" id="MobiDB-lite"/>
    </source>
</evidence>
<evidence type="ECO:0000313" key="5">
    <source>
        <dbReference type="Proteomes" id="UP000762676"/>
    </source>
</evidence>
<dbReference type="PANTHER" id="PTHR19303:SF73">
    <property type="entry name" value="PROTEIN PDC2"/>
    <property type="match status" value="1"/>
</dbReference>
<proteinExistence type="predicted"/>
<dbReference type="InterPro" id="IPR004875">
    <property type="entry name" value="DDE_SF_endonuclease_dom"/>
</dbReference>
<feature type="domain" description="HTH CENPB-type" evidence="3">
    <location>
        <begin position="63"/>
        <end position="133"/>
    </location>
</feature>
<dbReference type="InterPro" id="IPR050863">
    <property type="entry name" value="CenT-Element_Derived"/>
</dbReference>
<feature type="region of interest" description="Disordered" evidence="2">
    <location>
        <begin position="39"/>
        <end position="73"/>
    </location>
</feature>
<dbReference type="AlphaFoldDB" id="A0AAV4EJG7"/>
<dbReference type="PROSITE" id="PS51253">
    <property type="entry name" value="HTH_CENPB"/>
    <property type="match status" value="1"/>
</dbReference>
<sequence>MACKKRVDLSFDVKLQVLDALENPGATMMKVAEKFNISKSQVGRRKQSKESLRELQQSPSILGKKRKRDQEQNHVGGALAHWMTDKVVQGACLSGHLLKKKVTELAESKGESFNPSNGWLYRRKQKNGVAFKKEHGEKQAANFAAAQAWRDDELLKILDAFEPCNETGLYFRGFPDRGHCSESTELTGGKKAMERITLLLCANMTGEEKLPVFVIGKSKQPRSFPKDLSKLPVRYRNPANAWMTGFLFKEWLYEWDNKLKIQDRRVLLLVDKCTAHPAVDDLEMITLKFLPANTTSLLQPMDMGVIKNFKGHYRSRLNDRFIASLDANPDEKAIDISKKITLLNALYLARGAWKELKPSTIVNCYSKAGLSACATEEEADMDDFHDVAINSALRSEEFGKHHANTESI</sequence>
<keyword evidence="5" id="KW-1185">Reference proteome</keyword>
<dbReference type="Pfam" id="PF03221">
    <property type="entry name" value="HTH_Tnp_Tc5"/>
    <property type="match status" value="1"/>
</dbReference>
<evidence type="ECO:0000256" key="1">
    <source>
        <dbReference type="ARBA" id="ARBA00023125"/>
    </source>
</evidence>